<evidence type="ECO:0000313" key="1">
    <source>
        <dbReference type="Proteomes" id="UP000887576"/>
    </source>
</evidence>
<reference evidence="2" key="1">
    <citation type="submission" date="2022-11" db="UniProtKB">
        <authorList>
            <consortium name="WormBaseParasite"/>
        </authorList>
    </citation>
    <scope>IDENTIFICATION</scope>
</reference>
<accession>A0AC34R3Y7</accession>
<protein>
    <submittedName>
        <fullName evidence="2">Target of EGR1 protein 1</fullName>
    </submittedName>
</protein>
<evidence type="ECO:0000313" key="2">
    <source>
        <dbReference type="WBParaSite" id="JU765_v2.g3348.t1"/>
    </source>
</evidence>
<sequence length="477" mass="54897">MFDETVPVIEINRLNLDRLWTYLQLSVKRADFIAVDLELSGLGNFSHLRDKPFQERYARIRESVQTRSILSIGLALFYLEKGRNETGDEKVIKMSCRVFNITTMAARPFTVEPAALKFLSKHGFDFNKLIETAIPYELKNLENPLCQLWETVLFSGASVIFHNGFLDLAFLYNHLFCELPEQVSNFQSCVCDWFENPEIISESDKERVGGRGLFYDNKYIAAVDGLQATFLEYVFRKYQRMNLNEHKAGRICLDIKFNVQAGKNKLIEDDIDFVDCTMSAQFLRNDFSINKETLESICDHYSSNGCCKTINCQKAHEVDLILDIECYQIQKKQNKQKRKHEHTTKDNPDSKAKSRPLPSSIVQQINEDEEMEETESTISDNSGISYEKTHFSTRGCHRAGMDAFMTGFGTLFSQRVHIFKNGTLDPKLANKTTSPGLEKPLPFIRSTYSPPSERHQELWDFLSRKKIEAVKMKSGIQ</sequence>
<dbReference type="WBParaSite" id="JU765_v2.g3348.t1">
    <property type="protein sequence ID" value="JU765_v2.g3348.t1"/>
    <property type="gene ID" value="JU765_v2.g3348"/>
</dbReference>
<proteinExistence type="predicted"/>
<name>A0AC34R3Y7_9BILA</name>
<dbReference type="Proteomes" id="UP000887576">
    <property type="component" value="Unplaced"/>
</dbReference>
<organism evidence="1 2">
    <name type="scientific">Panagrolaimus sp. JU765</name>
    <dbReference type="NCBI Taxonomy" id="591449"/>
    <lineage>
        <taxon>Eukaryota</taxon>
        <taxon>Metazoa</taxon>
        <taxon>Ecdysozoa</taxon>
        <taxon>Nematoda</taxon>
        <taxon>Chromadorea</taxon>
        <taxon>Rhabditida</taxon>
        <taxon>Tylenchina</taxon>
        <taxon>Panagrolaimomorpha</taxon>
        <taxon>Panagrolaimoidea</taxon>
        <taxon>Panagrolaimidae</taxon>
        <taxon>Panagrolaimus</taxon>
    </lineage>
</organism>